<dbReference type="InterPro" id="IPR029047">
    <property type="entry name" value="HSP70_peptide-bd_sf"/>
</dbReference>
<dbReference type="PRINTS" id="PR00301">
    <property type="entry name" value="HEATSHOCK70"/>
</dbReference>
<dbReference type="GO" id="GO:0031072">
    <property type="term" value="F:heat shock protein binding"/>
    <property type="evidence" value="ECO:0000318"/>
    <property type="project" value="GO_Central"/>
</dbReference>
<dbReference type="GO" id="GO:0005737">
    <property type="term" value="C:cytoplasm"/>
    <property type="evidence" value="ECO:0000318"/>
    <property type="project" value="GO_Central"/>
</dbReference>
<dbReference type="GO" id="GO:0044183">
    <property type="term" value="F:protein folding chaperone"/>
    <property type="evidence" value="ECO:0000318"/>
    <property type="project" value="GO_Central"/>
</dbReference>
<dbReference type="Gene3D" id="1.20.1270.10">
    <property type="match status" value="1"/>
</dbReference>
<organism evidence="4">
    <name type="scientific">Glycine max</name>
    <name type="common">Soybean</name>
    <name type="synonym">Glycine hispida</name>
    <dbReference type="NCBI Taxonomy" id="3847"/>
    <lineage>
        <taxon>Eukaryota</taxon>
        <taxon>Viridiplantae</taxon>
        <taxon>Streptophyta</taxon>
        <taxon>Embryophyta</taxon>
        <taxon>Tracheophyta</taxon>
        <taxon>Spermatophyta</taxon>
        <taxon>Magnoliopsida</taxon>
        <taxon>eudicotyledons</taxon>
        <taxon>Gunneridae</taxon>
        <taxon>Pentapetalae</taxon>
        <taxon>rosids</taxon>
        <taxon>fabids</taxon>
        <taxon>Fabales</taxon>
        <taxon>Fabaceae</taxon>
        <taxon>Papilionoideae</taxon>
        <taxon>50 kb inversion clade</taxon>
        <taxon>NPAAA clade</taxon>
        <taxon>indigoferoid/millettioid clade</taxon>
        <taxon>Phaseoleae</taxon>
        <taxon>Glycine</taxon>
        <taxon>Glycine subgen. Soja</taxon>
    </lineage>
</organism>
<accession>A0A368UHA7</accession>
<dbReference type="FunFam" id="3.30.30.30:FF:000001">
    <property type="entry name" value="heat shock 70 kDa protein-like"/>
    <property type="match status" value="1"/>
</dbReference>
<dbReference type="GO" id="GO:0042026">
    <property type="term" value="P:protein refolding"/>
    <property type="evidence" value="ECO:0000318"/>
    <property type="project" value="GO_Central"/>
</dbReference>
<dbReference type="EnsemblPlants" id="RCW19099">
    <property type="protein sequence ID" value="RCW19099"/>
    <property type="gene ID" value="GLYMA_13G224000"/>
</dbReference>
<comment type="similarity">
    <text evidence="1">Belongs to the heat shock protein 70 family.</text>
</comment>
<dbReference type="FunFam" id="3.30.420.40:FF:000028">
    <property type="entry name" value="heat shock 70 kDa protein-like"/>
    <property type="match status" value="2"/>
</dbReference>
<dbReference type="Pfam" id="PF00012">
    <property type="entry name" value="HSP70"/>
    <property type="match status" value="2"/>
</dbReference>
<dbReference type="PROSITE" id="PS00297">
    <property type="entry name" value="HSP70_1"/>
    <property type="match status" value="1"/>
</dbReference>
<dbReference type="GO" id="GO:0005524">
    <property type="term" value="F:ATP binding"/>
    <property type="evidence" value="ECO:0007669"/>
    <property type="project" value="UniProtKB-KW"/>
</dbReference>
<dbReference type="InterPro" id="IPR029048">
    <property type="entry name" value="HSP70_C_sf"/>
</dbReference>
<evidence type="ECO:0000313" key="6">
    <source>
        <dbReference type="Proteomes" id="UP000008827"/>
    </source>
</evidence>
<dbReference type="Proteomes" id="UP000008827">
    <property type="component" value="Chromosome 13"/>
</dbReference>
<evidence type="ECO:0000256" key="1">
    <source>
        <dbReference type="ARBA" id="ARBA00007381"/>
    </source>
</evidence>
<dbReference type="Gene3D" id="3.30.30.30">
    <property type="match status" value="1"/>
</dbReference>
<dbReference type="EMBL" id="CM000846">
    <property type="protein sequence ID" value="RCW19099.1"/>
    <property type="molecule type" value="Genomic_DNA"/>
</dbReference>
<dbReference type="InterPro" id="IPR043129">
    <property type="entry name" value="ATPase_NBD"/>
</dbReference>
<reference evidence="4" key="2">
    <citation type="submission" date="2018-07" db="EMBL/GenBank/DDBJ databases">
        <title>WGS assembly of Glycine max.</title>
        <authorList>
            <person name="Schmutz J."/>
            <person name="Cannon S."/>
            <person name="Schlueter J."/>
            <person name="Ma J."/>
            <person name="Mitros T."/>
            <person name="Nelson W."/>
            <person name="Hyten D."/>
            <person name="Song Q."/>
            <person name="Thelen J."/>
            <person name="Cheng J."/>
            <person name="Xu D."/>
            <person name="Hellsten U."/>
            <person name="May G."/>
            <person name="Yu Y."/>
            <person name="Sakurai T."/>
            <person name="Umezawa T."/>
            <person name="Bhattacharyya M."/>
            <person name="Sandhu D."/>
            <person name="Valliyodan B."/>
            <person name="Lindquist E."/>
            <person name="Peto M."/>
            <person name="Grant D."/>
            <person name="Shu S."/>
            <person name="Goodstein D."/>
            <person name="Barry K."/>
            <person name="Futrell-Griggs M."/>
            <person name="Abernathy B."/>
            <person name="Du J."/>
            <person name="Tian Z."/>
            <person name="Zhu L."/>
            <person name="Gill N."/>
            <person name="Joshi T."/>
            <person name="Libault M."/>
            <person name="Sethuraman A."/>
            <person name="Zhang X."/>
            <person name="Shinozaki K."/>
            <person name="Nguyen H."/>
            <person name="Wing R."/>
            <person name="Cregan P."/>
            <person name="Specht J."/>
            <person name="Grimwood J."/>
            <person name="Rokhsar D."/>
            <person name="Stacey G."/>
            <person name="Shoemaker R."/>
            <person name="Jackson S."/>
        </authorList>
    </citation>
    <scope>NUCLEOTIDE SEQUENCE</scope>
    <source>
        <tissue evidence="4">Callus</tissue>
    </source>
</reference>
<keyword evidence="2" id="KW-0547">Nucleotide-binding</keyword>
<dbReference type="ExpressionAtlas" id="A0A368UHA7">
    <property type="expression patterns" value="baseline and differential"/>
</dbReference>
<reference evidence="4 5" key="1">
    <citation type="journal article" date="2010" name="Nature">
        <title>Genome sequence of the palaeopolyploid soybean.</title>
        <authorList>
            <person name="Schmutz J."/>
            <person name="Cannon S.B."/>
            <person name="Schlueter J."/>
            <person name="Ma J."/>
            <person name="Mitros T."/>
            <person name="Nelson W."/>
            <person name="Hyten D.L."/>
            <person name="Song Q."/>
            <person name="Thelen J.J."/>
            <person name="Cheng J."/>
            <person name="Xu D."/>
            <person name="Hellsten U."/>
            <person name="May G.D."/>
            <person name="Yu Y."/>
            <person name="Sakurai T."/>
            <person name="Umezawa T."/>
            <person name="Bhattacharyya M.K."/>
            <person name="Sandhu D."/>
            <person name="Valliyodan B."/>
            <person name="Lindquist E."/>
            <person name="Peto M."/>
            <person name="Grant D."/>
            <person name="Shu S."/>
            <person name="Goodstein D."/>
            <person name="Barry K."/>
            <person name="Futrell-Griggs M."/>
            <person name="Abernathy B."/>
            <person name="Du J."/>
            <person name="Tian Z."/>
            <person name="Zhu L."/>
            <person name="Gill N."/>
            <person name="Joshi T."/>
            <person name="Libault M."/>
            <person name="Sethuraman A."/>
            <person name="Zhang X.-C."/>
            <person name="Shinozaki K."/>
            <person name="Nguyen H.T."/>
            <person name="Wing R.A."/>
            <person name="Cregan P."/>
            <person name="Specht J."/>
            <person name="Grimwood J."/>
            <person name="Rokhsar D."/>
            <person name="Stacey G."/>
            <person name="Shoemaker R.C."/>
            <person name="Jackson S.A."/>
        </authorList>
    </citation>
    <scope>NUCLEOTIDE SEQUENCE</scope>
    <source>
        <strain evidence="5">cv. Williams 82</strain>
        <tissue evidence="4">Callus</tissue>
    </source>
</reference>
<evidence type="ECO:0000313" key="5">
    <source>
        <dbReference type="EnsemblPlants" id="RCW19099"/>
    </source>
</evidence>
<dbReference type="InParanoid" id="A0A368UHA7"/>
<dbReference type="AlphaFoldDB" id="A0A368UHA7"/>
<dbReference type="FunFam" id="3.90.640.10:FF:000010">
    <property type="entry name" value="heat shock 70 kDa protein 14"/>
    <property type="match status" value="1"/>
</dbReference>
<keyword evidence="3" id="KW-0067">ATP-binding</keyword>
<dbReference type="InterPro" id="IPR013126">
    <property type="entry name" value="Hsp_70_fam"/>
</dbReference>
<dbReference type="Gramene" id="RCW19099">
    <property type="protein sequence ID" value="RCW19099"/>
    <property type="gene ID" value="GLYMA_13G224000"/>
</dbReference>
<protein>
    <submittedName>
        <fullName evidence="4 5">Uncharacterized protein</fullName>
    </submittedName>
</protein>
<dbReference type="Gene3D" id="3.90.640.10">
    <property type="entry name" value="Actin, Chain A, domain 4"/>
    <property type="match status" value="1"/>
</dbReference>
<dbReference type="SUPFAM" id="SSF53067">
    <property type="entry name" value="Actin-like ATPase domain"/>
    <property type="match status" value="2"/>
</dbReference>
<keyword evidence="6" id="KW-1185">Reference proteome</keyword>
<dbReference type="InterPro" id="IPR018181">
    <property type="entry name" value="Heat_shock_70_CS"/>
</dbReference>
<evidence type="ECO:0000256" key="3">
    <source>
        <dbReference type="ARBA" id="ARBA00022840"/>
    </source>
</evidence>
<evidence type="ECO:0000313" key="4">
    <source>
        <dbReference type="EMBL" id="RCW19099.1"/>
    </source>
</evidence>
<dbReference type="FunFam" id="2.60.34.10:FF:000002">
    <property type="entry name" value="Heat shock 70 kDa"/>
    <property type="match status" value="1"/>
</dbReference>
<reference evidence="5" key="3">
    <citation type="submission" date="2019-01" db="UniProtKB">
        <authorList>
            <consortium name="EnsemblPlants"/>
        </authorList>
    </citation>
    <scope>IDENTIFICATION</scope>
    <source>
        <strain evidence="5">Williams 82</strain>
    </source>
</reference>
<proteinExistence type="inferred from homology"/>
<dbReference type="SUPFAM" id="SSF100920">
    <property type="entry name" value="Heat shock protein 70kD (HSP70), peptide-binding domain"/>
    <property type="match status" value="1"/>
</dbReference>
<name>A0A368UHA7_SOYBN</name>
<evidence type="ECO:0000256" key="2">
    <source>
        <dbReference type="ARBA" id="ARBA00022741"/>
    </source>
</evidence>
<gene>
    <name evidence="4" type="ORF">GLYMA_13G224000</name>
</gene>
<dbReference type="SMR" id="A0A368UHA7"/>
<dbReference type="SUPFAM" id="SSF100934">
    <property type="entry name" value="Heat shock protein 70kD (HSP70), C-terminal subdomain"/>
    <property type="match status" value="1"/>
</dbReference>
<dbReference type="GO" id="GO:0140662">
    <property type="term" value="F:ATP-dependent protein folding chaperone"/>
    <property type="evidence" value="ECO:0007669"/>
    <property type="project" value="InterPro"/>
</dbReference>
<dbReference type="PANTHER" id="PTHR19375">
    <property type="entry name" value="HEAT SHOCK PROTEIN 70KDA"/>
    <property type="match status" value="1"/>
</dbReference>
<dbReference type="Gene3D" id="3.30.420.40">
    <property type="match status" value="3"/>
</dbReference>
<dbReference type="GO" id="GO:0016887">
    <property type="term" value="F:ATP hydrolysis activity"/>
    <property type="evidence" value="ECO:0000318"/>
    <property type="project" value="GO_Central"/>
</dbReference>
<dbReference type="Gene3D" id="2.60.34.10">
    <property type="entry name" value="Substrate Binding Domain Of DNAk, Chain A, domain 1"/>
    <property type="match status" value="1"/>
</dbReference>
<sequence>MAPGNVKAIGIDLGTTYSCVAVWQHNHVEVIPNDQGNRTTPSYVAFTDTQRLLGDAAINQRSMNPQNTVFDAKRLIGRRFSDQSVQQDMKLWPFKVVPGNRDKPMISATVGDTHLGGVDFDNKMVDYLVSIFKRRYKKDIGENPKALGRLWSACDKVKRILSSCSQTTIELDSLCGGSTRIPKVQQLLKDMFSVNGNKELCKSINPDEAVAYGAAVQAAILSGEGDKKVEDLLLLDVMPLSLGIETDGGEMSVLIPKNTMIPTKRESVFSTFSDNQTSVLIKVFEGERAKTEDNFLLGKFELSGFTPSPRGVPQINVGFDVDVDGIVEVTARDRSTGLKKKITISNKHGRLSPEEMRRMVRDAVRYKAEDEEVRNKVRIKNLLENYAFEMRDRVKNLEKVVEETIEWLDRNQLAETDEFEYKRQELEEKVLKFM</sequence>
<dbReference type="STRING" id="3847.A0A368UHA7"/>